<reference evidence="3" key="1">
    <citation type="submission" date="2018-07" db="EMBL/GenBank/DDBJ databases">
        <authorList>
            <consortium name="PulseNet: The National Subtyping Network for Foodborne Disease Surveillance"/>
            <person name="Tarr C.L."/>
            <person name="Trees E."/>
            <person name="Katz L.S."/>
            <person name="Carleton-Romer H.A."/>
            <person name="Stroika S."/>
            <person name="Kucerova Z."/>
            <person name="Roache K.F."/>
            <person name="Sabol A.L."/>
            <person name="Besser J."/>
            <person name="Gerner-Smidt P."/>
        </authorList>
    </citation>
    <scope>NUCLEOTIDE SEQUENCE</scope>
    <source>
        <strain evidence="3">PNUSAS031704</strain>
    </source>
</reference>
<dbReference type="PROSITE" id="PS01123">
    <property type="entry name" value="TNASE_1"/>
    <property type="match status" value="1"/>
</dbReference>
<dbReference type="GO" id="GO:0003676">
    <property type="term" value="F:nucleic acid binding"/>
    <property type="evidence" value="ECO:0007669"/>
    <property type="project" value="InterPro"/>
</dbReference>
<accession>A0A5T4LNA7</accession>
<comment type="caution">
    <text evidence="3">The sequence shown here is derived from an EMBL/GenBank/DDBJ whole genome shotgun (WGS) entry which is preliminary data.</text>
</comment>
<evidence type="ECO:0000313" key="3">
    <source>
        <dbReference type="EMBL" id="EBL7518569.1"/>
    </source>
</evidence>
<evidence type="ECO:0000259" key="2">
    <source>
        <dbReference type="PROSITE" id="PS50830"/>
    </source>
</evidence>
<feature type="region of interest" description="Disordered" evidence="1">
    <location>
        <begin position="1"/>
        <end position="22"/>
    </location>
</feature>
<dbReference type="EMBL" id="AAGACD010000008">
    <property type="protein sequence ID" value="EBL7518569.1"/>
    <property type="molecule type" value="Genomic_DNA"/>
</dbReference>
<dbReference type="SMART" id="SM00318">
    <property type="entry name" value="SNc"/>
    <property type="match status" value="1"/>
</dbReference>
<dbReference type="InterPro" id="IPR016071">
    <property type="entry name" value="Staphylococal_nuclease_OB-fold"/>
</dbReference>
<dbReference type="InterPro" id="IPR002071">
    <property type="entry name" value="Thermonucl_AS"/>
</dbReference>
<organism evidence="3">
    <name type="scientific">Salmonella enterica</name>
    <name type="common">Salmonella choleraesuis</name>
    <dbReference type="NCBI Taxonomy" id="28901"/>
    <lineage>
        <taxon>Bacteria</taxon>
        <taxon>Pseudomonadati</taxon>
        <taxon>Pseudomonadota</taxon>
        <taxon>Gammaproteobacteria</taxon>
        <taxon>Enterobacterales</taxon>
        <taxon>Enterobacteriaceae</taxon>
        <taxon>Salmonella</taxon>
    </lineage>
</organism>
<dbReference type="PROSITE" id="PS50830">
    <property type="entry name" value="TNASE_3"/>
    <property type="match status" value="1"/>
</dbReference>
<dbReference type="Pfam" id="PF00565">
    <property type="entry name" value="SNase"/>
    <property type="match status" value="1"/>
</dbReference>
<protein>
    <recommendedName>
        <fullName evidence="2">TNase-like domain-containing protein</fullName>
    </recommendedName>
</protein>
<feature type="compositionally biased region" description="Basic and acidic residues" evidence="1">
    <location>
        <begin position="1"/>
        <end position="10"/>
    </location>
</feature>
<feature type="domain" description="TNase-like" evidence="2">
    <location>
        <begin position="98"/>
        <end position="181"/>
    </location>
</feature>
<name>A0A5T4LNA7_SALER</name>
<dbReference type="AlphaFoldDB" id="A0A5T4LNA7"/>
<evidence type="ECO:0000256" key="1">
    <source>
        <dbReference type="SAM" id="MobiDB-lite"/>
    </source>
</evidence>
<dbReference type="SUPFAM" id="SSF50199">
    <property type="entry name" value="Staphylococcal nuclease"/>
    <property type="match status" value="1"/>
</dbReference>
<dbReference type="GO" id="GO:0004518">
    <property type="term" value="F:nuclease activity"/>
    <property type="evidence" value="ECO:0007669"/>
    <property type="project" value="InterPro"/>
</dbReference>
<dbReference type="InterPro" id="IPR035437">
    <property type="entry name" value="SNase_OB-fold_sf"/>
</dbReference>
<sequence>MCPALPDHRTPASAGCSGSGDVSSSAQCAVGRGDAALRSAAESDLPHCDQQAGSVGRQAARSALVCAPLCPAPERHRGRPVPRLIFLFLLILAPCVQATPTGRVLRVIDGDTVVVLTQPERTVRVRLAGIDAPEKGQPFGQRARQFLALRVAGRVVEMAGDSRDHHDRILGTQWADGRDINLSWSVAAWPGRTVSGMWR</sequence>
<gene>
    <name evidence="3" type="ORF">C1B90_21270</name>
</gene>
<dbReference type="Gene3D" id="2.40.50.90">
    <property type="match status" value="1"/>
</dbReference>
<proteinExistence type="predicted"/>